<dbReference type="AlphaFoldDB" id="A0A1G1YCN5"/>
<dbReference type="EMBL" id="MHIF01000002">
    <property type="protein sequence ID" value="OGY49606.1"/>
    <property type="molecule type" value="Genomic_DNA"/>
</dbReference>
<keyword evidence="2" id="KW-0472">Membrane</keyword>
<feature type="region of interest" description="Disordered" evidence="1">
    <location>
        <begin position="1"/>
        <end position="20"/>
    </location>
</feature>
<proteinExistence type="predicted"/>
<feature type="transmembrane region" description="Helical" evidence="2">
    <location>
        <begin position="54"/>
        <end position="74"/>
    </location>
</feature>
<evidence type="ECO:0000256" key="2">
    <source>
        <dbReference type="SAM" id="Phobius"/>
    </source>
</evidence>
<keyword evidence="2" id="KW-1133">Transmembrane helix</keyword>
<sequence length="111" mass="12374">MAQIDEKNNENPADFSGQATNSEIKKLLEENLKLTREIHSMAKKIKGQLFWQRLFGGLKVLAVIVLLALSFIYLPPLLNNAIAPYQELLNIKAGGLSADSVRQIINQLNSQ</sequence>
<keyword evidence="2" id="KW-0812">Transmembrane</keyword>
<organism evidence="3 4">
    <name type="scientific">Candidatus Buchananbacteria bacterium RIFCSPHIGHO2_01_FULL_46_12</name>
    <dbReference type="NCBI Taxonomy" id="1797536"/>
    <lineage>
        <taxon>Bacteria</taxon>
        <taxon>Candidatus Buchananiibacteriota</taxon>
    </lineage>
</organism>
<comment type="caution">
    <text evidence="3">The sequence shown here is derived from an EMBL/GenBank/DDBJ whole genome shotgun (WGS) entry which is preliminary data.</text>
</comment>
<reference evidence="3 4" key="1">
    <citation type="journal article" date="2016" name="Nat. Commun.">
        <title>Thousands of microbial genomes shed light on interconnected biogeochemical processes in an aquifer system.</title>
        <authorList>
            <person name="Anantharaman K."/>
            <person name="Brown C.T."/>
            <person name="Hug L.A."/>
            <person name="Sharon I."/>
            <person name="Castelle C.J."/>
            <person name="Probst A.J."/>
            <person name="Thomas B.C."/>
            <person name="Singh A."/>
            <person name="Wilkins M.J."/>
            <person name="Karaoz U."/>
            <person name="Brodie E.L."/>
            <person name="Williams K.H."/>
            <person name="Hubbard S.S."/>
            <person name="Banfield J.F."/>
        </authorList>
    </citation>
    <scope>NUCLEOTIDE SEQUENCE [LARGE SCALE GENOMIC DNA]</scope>
</reference>
<dbReference type="Proteomes" id="UP000178432">
    <property type="component" value="Unassembled WGS sequence"/>
</dbReference>
<evidence type="ECO:0000256" key="1">
    <source>
        <dbReference type="SAM" id="MobiDB-lite"/>
    </source>
</evidence>
<name>A0A1G1YCN5_9BACT</name>
<protein>
    <submittedName>
        <fullName evidence="3">Uncharacterized protein</fullName>
    </submittedName>
</protein>
<evidence type="ECO:0000313" key="3">
    <source>
        <dbReference type="EMBL" id="OGY49606.1"/>
    </source>
</evidence>
<gene>
    <name evidence="3" type="ORF">A2663_02470</name>
</gene>
<evidence type="ECO:0000313" key="4">
    <source>
        <dbReference type="Proteomes" id="UP000178432"/>
    </source>
</evidence>
<accession>A0A1G1YCN5</accession>